<dbReference type="InterPro" id="IPR007627">
    <property type="entry name" value="RNA_pol_sigma70_r2"/>
</dbReference>
<dbReference type="Pfam" id="PF04545">
    <property type="entry name" value="Sigma70_r4"/>
    <property type="match status" value="1"/>
</dbReference>
<dbReference type="SUPFAM" id="SSF88946">
    <property type="entry name" value="Sigma2 domain of RNA polymerase sigma factors"/>
    <property type="match status" value="1"/>
</dbReference>
<proteinExistence type="inferred from homology"/>
<dbReference type="SUPFAM" id="SSF88659">
    <property type="entry name" value="Sigma3 and sigma4 domains of RNA polymerase sigma factors"/>
    <property type="match status" value="1"/>
</dbReference>
<sequence>MVGFLLSLDNSEFDRYARKVLAIPMLEEDEERSLLERWCVHKDVEAAQKLVEAYLRLVVKVVMRFKNYGLPLMDLASEGNIGLMKAIKNFDNTLGYKIATYAVWWIKAAINEYIIRSWSMVKIGTTAAQRKLFFNLRKLKNSIDSCGLEKGQMVEKISKLLDVPESDVKEMEAILSSKDVSLNARIGEDDGTEVHDMLAGPGPDQESLLSDEQQRRIKANLLKEAVDSLDDRHRKIFILRSLSSTPSTLKELSEKFSISQERVRQIHVRAMEKVKEYVQTHRSALGMV</sequence>
<evidence type="ECO:0000313" key="7">
    <source>
        <dbReference type="EMBL" id="AHX11282.1"/>
    </source>
</evidence>
<dbReference type="InterPro" id="IPR014284">
    <property type="entry name" value="RNA_pol_sigma-70_dom"/>
</dbReference>
<gene>
    <name evidence="7" type="primary">rpoH</name>
    <name evidence="7" type="ORF">NHE_0330</name>
</gene>
<dbReference type="KEGG" id="nhm:NHE_0330"/>
<feature type="domain" description="RNA polymerase sigma-70" evidence="6">
    <location>
        <begin position="248"/>
        <end position="274"/>
    </location>
</feature>
<dbReference type="GO" id="GO:0006352">
    <property type="term" value="P:DNA-templated transcription initiation"/>
    <property type="evidence" value="ECO:0007669"/>
    <property type="project" value="InterPro"/>
</dbReference>
<dbReference type="GO" id="GO:0016987">
    <property type="term" value="F:sigma factor activity"/>
    <property type="evidence" value="ECO:0007669"/>
    <property type="project" value="UniProtKB-KW"/>
</dbReference>
<evidence type="ECO:0000256" key="4">
    <source>
        <dbReference type="ARBA" id="ARBA00023125"/>
    </source>
</evidence>
<dbReference type="RefSeq" id="WP_038559203.1">
    <property type="nucleotide sequence ID" value="NZ_CP007481.1"/>
</dbReference>
<dbReference type="STRING" id="1286528.NHE_0330"/>
<dbReference type="Proteomes" id="UP000023755">
    <property type="component" value="Chromosome"/>
</dbReference>
<protein>
    <submittedName>
        <fullName evidence="7">RNA polymerase sigma-32 factor</fullName>
    </submittedName>
</protein>
<dbReference type="Gene3D" id="1.20.120.1810">
    <property type="match status" value="1"/>
</dbReference>
<evidence type="ECO:0000313" key="8">
    <source>
        <dbReference type="Proteomes" id="UP000023755"/>
    </source>
</evidence>
<dbReference type="OrthoDB" id="9809557at2"/>
<dbReference type="PIRSF" id="PIRSF000770">
    <property type="entry name" value="RNA_pol_sigma-SigE/K"/>
    <property type="match status" value="1"/>
</dbReference>
<keyword evidence="4" id="KW-0238">DNA-binding</keyword>
<keyword evidence="5" id="KW-0804">Transcription</keyword>
<accession>X5GW30</accession>
<evidence type="ECO:0000256" key="3">
    <source>
        <dbReference type="ARBA" id="ARBA00023082"/>
    </source>
</evidence>
<dbReference type="GO" id="GO:0003677">
    <property type="term" value="F:DNA binding"/>
    <property type="evidence" value="ECO:0007669"/>
    <property type="project" value="UniProtKB-KW"/>
</dbReference>
<dbReference type="PRINTS" id="PR00046">
    <property type="entry name" value="SIGMA70FCT"/>
</dbReference>
<dbReference type="InterPro" id="IPR007630">
    <property type="entry name" value="RNA_pol_sigma70_r4"/>
</dbReference>
<dbReference type="InterPro" id="IPR013325">
    <property type="entry name" value="RNA_pol_sigma_r2"/>
</dbReference>
<reference evidence="7 8" key="1">
    <citation type="submission" date="2014-03" db="EMBL/GenBank/DDBJ databases">
        <title>Sequencing and Comparison of Genomes and Transcriptome Profiles of Human Ehrlichiosis Agents.</title>
        <authorList>
            <person name="Lin M."/>
            <person name="Daugherty S.C."/>
            <person name="Nagaraj S."/>
            <person name="Cheng Z."/>
            <person name="Xiong Q."/>
            <person name="Lin F.-Y."/>
            <person name="Sengamalay N."/>
            <person name="Ott S."/>
            <person name="Godinez A."/>
            <person name="Tallon L.J."/>
            <person name="Sadzewicz L."/>
            <person name="Fraser C.M."/>
            <person name="Dunning Hotopp J.C."/>
            <person name="Rikihisa Y."/>
        </authorList>
    </citation>
    <scope>NUCLEOTIDE SEQUENCE [LARGE SCALE GENOMIC DNA]</scope>
    <source>
        <strain evidence="7 8">Oregon</strain>
    </source>
</reference>
<keyword evidence="2" id="KW-0805">Transcription regulation</keyword>
<keyword evidence="3" id="KW-0731">Sigma factor</keyword>
<dbReference type="InterPro" id="IPR013324">
    <property type="entry name" value="RNA_pol_sigma_r3/r4-like"/>
</dbReference>
<evidence type="ECO:0000256" key="1">
    <source>
        <dbReference type="ARBA" id="ARBA00007788"/>
    </source>
</evidence>
<evidence type="ECO:0000259" key="6">
    <source>
        <dbReference type="PROSITE" id="PS00716"/>
    </source>
</evidence>
<dbReference type="InterPro" id="IPR000943">
    <property type="entry name" value="RNA_pol_sigma70"/>
</dbReference>
<dbReference type="InterPro" id="IPR050813">
    <property type="entry name" value="Sigma-70_Factor"/>
</dbReference>
<dbReference type="AlphaFoldDB" id="X5GW30"/>
<organism evidence="7 8">
    <name type="scientific">Neorickettsia helminthoeca str. Oregon</name>
    <dbReference type="NCBI Taxonomy" id="1286528"/>
    <lineage>
        <taxon>Bacteria</taxon>
        <taxon>Pseudomonadati</taxon>
        <taxon>Pseudomonadota</taxon>
        <taxon>Alphaproteobacteria</taxon>
        <taxon>Rickettsiales</taxon>
        <taxon>Anaplasmataceae</taxon>
        <taxon>Neorickettsia</taxon>
    </lineage>
</organism>
<evidence type="ECO:0000256" key="5">
    <source>
        <dbReference type="ARBA" id="ARBA00023163"/>
    </source>
</evidence>
<dbReference type="Gene3D" id="1.20.140.160">
    <property type="match status" value="1"/>
</dbReference>
<dbReference type="EMBL" id="CP007481">
    <property type="protein sequence ID" value="AHX11282.1"/>
    <property type="molecule type" value="Genomic_DNA"/>
</dbReference>
<dbReference type="NCBIfam" id="TIGR02937">
    <property type="entry name" value="sigma70-ECF"/>
    <property type="match status" value="1"/>
</dbReference>
<dbReference type="PROSITE" id="PS00716">
    <property type="entry name" value="SIGMA70_2"/>
    <property type="match status" value="1"/>
</dbReference>
<dbReference type="PANTHER" id="PTHR30376">
    <property type="entry name" value="SIGMA FACTOR RPOH HEAT SHOCK RELATED"/>
    <property type="match status" value="1"/>
</dbReference>
<dbReference type="Pfam" id="PF04542">
    <property type="entry name" value="Sigma70_r2"/>
    <property type="match status" value="1"/>
</dbReference>
<comment type="similarity">
    <text evidence="1">Belongs to the sigma-70 factor family.</text>
</comment>
<keyword evidence="8" id="KW-1185">Reference proteome</keyword>
<dbReference type="CDD" id="cd06171">
    <property type="entry name" value="Sigma70_r4"/>
    <property type="match status" value="1"/>
</dbReference>
<dbReference type="NCBIfam" id="NF005143">
    <property type="entry name" value="PRK06596.1"/>
    <property type="match status" value="1"/>
</dbReference>
<dbReference type="HOGENOM" id="CLU_014793_3_5_5"/>
<name>X5GW30_9RICK</name>
<evidence type="ECO:0000256" key="2">
    <source>
        <dbReference type="ARBA" id="ARBA00023015"/>
    </source>
</evidence>
<dbReference type="PANTHER" id="PTHR30376:SF3">
    <property type="entry name" value="RNA POLYMERASE SIGMA FACTOR RPOH"/>
    <property type="match status" value="1"/>
</dbReference>